<sequence length="131" mass="13387">MSSSSPASSTSSTSSSTAAPSKTTTTPKQVLHSFPSTWTAPSSCFASTNYYRVLYSEKSGLFVSNMYGTPTPVFTGNTPTGACFPPSFTINAPYLTDGSACPSGYTRACATAGSAKAGESASVSTITCCPR</sequence>
<name>A0ACC1N1R6_9HYPO</name>
<protein>
    <submittedName>
        <fullName evidence="1">Uncharacterized protein</fullName>
    </submittedName>
</protein>
<gene>
    <name evidence="1" type="ORF">NQ176_g7162</name>
</gene>
<organism evidence="1 2">
    <name type="scientific">Zarea fungicola</name>
    <dbReference type="NCBI Taxonomy" id="93591"/>
    <lineage>
        <taxon>Eukaryota</taxon>
        <taxon>Fungi</taxon>
        <taxon>Dikarya</taxon>
        <taxon>Ascomycota</taxon>
        <taxon>Pezizomycotina</taxon>
        <taxon>Sordariomycetes</taxon>
        <taxon>Hypocreomycetidae</taxon>
        <taxon>Hypocreales</taxon>
        <taxon>Cordycipitaceae</taxon>
        <taxon>Zarea</taxon>
    </lineage>
</organism>
<accession>A0ACC1N1R6</accession>
<evidence type="ECO:0000313" key="1">
    <source>
        <dbReference type="EMBL" id="KAJ2972431.1"/>
    </source>
</evidence>
<reference evidence="1" key="1">
    <citation type="submission" date="2022-08" db="EMBL/GenBank/DDBJ databases">
        <title>Genome Sequence of Lecanicillium fungicola.</title>
        <authorList>
            <person name="Buettner E."/>
        </authorList>
    </citation>
    <scope>NUCLEOTIDE SEQUENCE</scope>
    <source>
        <strain evidence="1">Babe33</strain>
    </source>
</reference>
<dbReference type="EMBL" id="JANJQO010001150">
    <property type="protein sequence ID" value="KAJ2972431.1"/>
    <property type="molecule type" value="Genomic_DNA"/>
</dbReference>
<evidence type="ECO:0000313" key="2">
    <source>
        <dbReference type="Proteomes" id="UP001143910"/>
    </source>
</evidence>
<dbReference type="Proteomes" id="UP001143910">
    <property type="component" value="Unassembled WGS sequence"/>
</dbReference>
<comment type="caution">
    <text evidence="1">The sequence shown here is derived from an EMBL/GenBank/DDBJ whole genome shotgun (WGS) entry which is preliminary data.</text>
</comment>
<proteinExistence type="predicted"/>
<keyword evidence="2" id="KW-1185">Reference proteome</keyword>